<keyword evidence="5" id="KW-1185">Reference proteome</keyword>
<gene>
    <name evidence="4" type="ORF">ACFFLH_04995</name>
</gene>
<feature type="domain" description="CN hydrolase" evidence="3">
    <location>
        <begin position="1"/>
        <end position="256"/>
    </location>
</feature>
<evidence type="ECO:0000313" key="5">
    <source>
        <dbReference type="Proteomes" id="UP001589628"/>
    </source>
</evidence>
<protein>
    <submittedName>
        <fullName evidence="4">Carbon-nitrogen hydrolase family protein</fullName>
    </submittedName>
</protein>
<evidence type="ECO:0000256" key="1">
    <source>
        <dbReference type="ARBA" id="ARBA00010613"/>
    </source>
</evidence>
<dbReference type="RefSeq" id="WP_027313831.1">
    <property type="nucleotide sequence ID" value="NZ_JAUESS010000005.1"/>
</dbReference>
<organism evidence="4 5">
    <name type="scientific">Balneatrix alpica</name>
    <dbReference type="NCBI Taxonomy" id="75684"/>
    <lineage>
        <taxon>Bacteria</taxon>
        <taxon>Pseudomonadati</taxon>
        <taxon>Pseudomonadota</taxon>
        <taxon>Gammaproteobacteria</taxon>
        <taxon>Oceanospirillales</taxon>
        <taxon>Balneatrichaceae</taxon>
        <taxon>Balneatrix</taxon>
    </lineage>
</organism>
<dbReference type="PROSITE" id="PS01227">
    <property type="entry name" value="UPF0012"/>
    <property type="match status" value="1"/>
</dbReference>
<dbReference type="PROSITE" id="PS50263">
    <property type="entry name" value="CN_HYDROLASE"/>
    <property type="match status" value="1"/>
</dbReference>
<evidence type="ECO:0000313" key="4">
    <source>
        <dbReference type="EMBL" id="MFB9885764.1"/>
    </source>
</evidence>
<evidence type="ECO:0000259" key="3">
    <source>
        <dbReference type="PROSITE" id="PS50263"/>
    </source>
</evidence>
<comment type="similarity">
    <text evidence="1">Belongs to the carbon-nitrogen hydrolase superfamily. NIT1/NIT2 family.</text>
</comment>
<dbReference type="InterPro" id="IPR001110">
    <property type="entry name" value="UPF0012_CS"/>
</dbReference>
<dbReference type="InterPro" id="IPR003010">
    <property type="entry name" value="C-N_Hydrolase"/>
</dbReference>
<evidence type="ECO:0000256" key="2">
    <source>
        <dbReference type="ARBA" id="ARBA00022801"/>
    </source>
</evidence>
<keyword evidence="2 4" id="KW-0378">Hydrolase</keyword>
<dbReference type="Proteomes" id="UP001589628">
    <property type="component" value="Unassembled WGS sequence"/>
</dbReference>
<dbReference type="EMBL" id="JBHLZN010000001">
    <property type="protein sequence ID" value="MFB9885764.1"/>
    <property type="molecule type" value="Genomic_DNA"/>
</dbReference>
<dbReference type="Gene3D" id="3.60.110.10">
    <property type="entry name" value="Carbon-nitrogen hydrolase"/>
    <property type="match status" value="1"/>
</dbReference>
<dbReference type="InterPro" id="IPR045254">
    <property type="entry name" value="Nit1/2_C-N_Hydrolase"/>
</dbReference>
<accession>A0ABV5ZCC3</accession>
<name>A0ABV5ZCC3_9GAMM</name>
<dbReference type="SUPFAM" id="SSF56317">
    <property type="entry name" value="Carbon-nitrogen hydrolase"/>
    <property type="match status" value="1"/>
</dbReference>
<proteinExistence type="inferred from homology"/>
<dbReference type="PANTHER" id="PTHR23088:SF27">
    <property type="entry name" value="DEAMINATED GLUTATHIONE AMIDASE"/>
    <property type="match status" value="1"/>
</dbReference>
<dbReference type="PANTHER" id="PTHR23088">
    <property type="entry name" value="NITRILASE-RELATED"/>
    <property type="match status" value="1"/>
</dbReference>
<dbReference type="Pfam" id="PF00795">
    <property type="entry name" value="CN_hydrolase"/>
    <property type="match status" value="1"/>
</dbReference>
<sequence>MKAVAVIQMVSKPDVTANLRQAEQLLRWAAKQGVGLAVLPENFAVFSTGKMLEYGWQERDADGPIRSFLREQARKLNLWILAGTLPCARRPDGSVIEGRVRAASLLISPDGEEVARYDKIHLFDVQVADAQGSYQESREIEPGDQPVWVDTPWGRLGMAVCYDLRFPELFRYYRQQGASLIALPSAFTKRTGDAHWEVLVRARAIETQCVLLAANQGGVHTETRTTSGDSMVVDAWGQVLNRLAQGPGVVEALLDPARLQEVRAQMPIMQHLRLPTFSVEGCSVED</sequence>
<comment type="caution">
    <text evidence="4">The sequence shown here is derived from an EMBL/GenBank/DDBJ whole genome shotgun (WGS) entry which is preliminary data.</text>
</comment>
<dbReference type="InterPro" id="IPR036526">
    <property type="entry name" value="C-N_Hydrolase_sf"/>
</dbReference>
<dbReference type="CDD" id="cd07572">
    <property type="entry name" value="nit"/>
    <property type="match status" value="1"/>
</dbReference>
<dbReference type="GO" id="GO:0016787">
    <property type="term" value="F:hydrolase activity"/>
    <property type="evidence" value="ECO:0007669"/>
    <property type="project" value="UniProtKB-KW"/>
</dbReference>
<reference evidence="4 5" key="1">
    <citation type="submission" date="2024-09" db="EMBL/GenBank/DDBJ databases">
        <authorList>
            <person name="Sun Q."/>
            <person name="Mori K."/>
        </authorList>
    </citation>
    <scope>NUCLEOTIDE SEQUENCE [LARGE SCALE GENOMIC DNA]</scope>
    <source>
        <strain evidence="4 5">ATCC 51285</strain>
    </source>
</reference>